<comment type="caution">
    <text evidence="1">The sequence shown here is derived from an EMBL/GenBank/DDBJ whole genome shotgun (WGS) entry which is preliminary data.</text>
</comment>
<keyword evidence="2" id="KW-1185">Reference proteome</keyword>
<feature type="non-terminal residue" evidence="1">
    <location>
        <position position="63"/>
    </location>
</feature>
<name>A0AAV4WYW1_9ARAC</name>
<sequence>MKKRILKRKENQRSEGWESLLLQISTSCVRHDTDYTPLTDNRLDIYFASFSKTTALDIHHHQQ</sequence>
<dbReference type="Proteomes" id="UP001054837">
    <property type="component" value="Unassembled WGS sequence"/>
</dbReference>
<dbReference type="AlphaFoldDB" id="A0AAV4WYW1"/>
<dbReference type="EMBL" id="BPLQ01015448">
    <property type="protein sequence ID" value="GIY88090.1"/>
    <property type="molecule type" value="Genomic_DNA"/>
</dbReference>
<reference evidence="1 2" key="1">
    <citation type="submission" date="2021-06" db="EMBL/GenBank/DDBJ databases">
        <title>Caerostris darwini draft genome.</title>
        <authorList>
            <person name="Kono N."/>
            <person name="Arakawa K."/>
        </authorList>
    </citation>
    <scope>NUCLEOTIDE SEQUENCE [LARGE SCALE GENOMIC DNA]</scope>
</reference>
<gene>
    <name evidence="1" type="ORF">CDAR_83871</name>
</gene>
<organism evidence="1 2">
    <name type="scientific">Caerostris darwini</name>
    <dbReference type="NCBI Taxonomy" id="1538125"/>
    <lineage>
        <taxon>Eukaryota</taxon>
        <taxon>Metazoa</taxon>
        <taxon>Ecdysozoa</taxon>
        <taxon>Arthropoda</taxon>
        <taxon>Chelicerata</taxon>
        <taxon>Arachnida</taxon>
        <taxon>Araneae</taxon>
        <taxon>Araneomorphae</taxon>
        <taxon>Entelegynae</taxon>
        <taxon>Araneoidea</taxon>
        <taxon>Araneidae</taxon>
        <taxon>Caerostris</taxon>
    </lineage>
</organism>
<proteinExistence type="predicted"/>
<evidence type="ECO:0000313" key="2">
    <source>
        <dbReference type="Proteomes" id="UP001054837"/>
    </source>
</evidence>
<accession>A0AAV4WYW1</accession>
<protein>
    <submittedName>
        <fullName evidence="1">Uncharacterized protein</fullName>
    </submittedName>
</protein>
<evidence type="ECO:0000313" key="1">
    <source>
        <dbReference type="EMBL" id="GIY88090.1"/>
    </source>
</evidence>